<keyword evidence="3" id="KW-1185">Reference proteome</keyword>
<feature type="compositionally biased region" description="Basic and acidic residues" evidence="1">
    <location>
        <begin position="225"/>
        <end position="254"/>
    </location>
</feature>
<evidence type="ECO:0000313" key="3">
    <source>
        <dbReference type="Proteomes" id="UP000293360"/>
    </source>
</evidence>
<organism evidence="2 3">
    <name type="scientific">Monosporascus ibericus</name>
    <dbReference type="NCBI Taxonomy" id="155417"/>
    <lineage>
        <taxon>Eukaryota</taxon>
        <taxon>Fungi</taxon>
        <taxon>Dikarya</taxon>
        <taxon>Ascomycota</taxon>
        <taxon>Pezizomycotina</taxon>
        <taxon>Sordariomycetes</taxon>
        <taxon>Xylariomycetidae</taxon>
        <taxon>Xylariales</taxon>
        <taxon>Xylariales incertae sedis</taxon>
        <taxon>Monosporascus</taxon>
    </lineage>
</organism>
<sequence>MEAIATLSLVCNVMQVINFSVDLLGLCRRTFKDGTPEPGLQDSTARLHDLVLSLSTGISDFDTIRTAQNTDPLLQQQERGRLQGLASELFQDTEKLQQLLHKATDTSTKRRAVGTAIKYKLRYKAQVSYLEKKIQHYHRVLDSDFLTRICSSNQAIVAKSEVSFSNLSQEIKAFIDRWSDGDRDMSRLISTEAREIKSHVTAQSNIVVNQMKTDSESNMVHRSAQHRETRDLVTSESSRIKEHLDSSRQVDASRREMEEVKKRILSTLWFPEMNQRENNIMEASEDTVNWIFGEEISDSKTESQASTIDSEDEDLQSPDGESVIQTSVFYSQGQGAPNQNSDNQDVNSDRQSLVSNTHRQTSGLKSRPQRIRVLEVIQRMTLTMPLNAQADL</sequence>
<feature type="compositionally biased region" description="Low complexity" evidence="1">
    <location>
        <begin position="338"/>
        <end position="352"/>
    </location>
</feature>
<evidence type="ECO:0008006" key="4">
    <source>
        <dbReference type="Google" id="ProtNLM"/>
    </source>
</evidence>
<dbReference type="Proteomes" id="UP000293360">
    <property type="component" value="Unassembled WGS sequence"/>
</dbReference>
<evidence type="ECO:0000256" key="1">
    <source>
        <dbReference type="SAM" id="MobiDB-lite"/>
    </source>
</evidence>
<feature type="compositionally biased region" description="Polar residues" evidence="1">
    <location>
        <begin position="353"/>
        <end position="364"/>
    </location>
</feature>
<gene>
    <name evidence="2" type="ORF">DL764_005764</name>
</gene>
<proteinExistence type="predicted"/>
<protein>
    <recommendedName>
        <fullName evidence="4">Fungal N-terminal domain-containing protein</fullName>
    </recommendedName>
</protein>
<accession>A0A4Q4TAV6</accession>
<dbReference type="EMBL" id="QJNU01000314">
    <property type="protein sequence ID" value="RYP02520.1"/>
    <property type="molecule type" value="Genomic_DNA"/>
</dbReference>
<dbReference type="OrthoDB" id="5086500at2759"/>
<feature type="region of interest" description="Disordered" evidence="1">
    <location>
        <begin position="298"/>
        <end position="319"/>
    </location>
</feature>
<reference evidence="2 3" key="1">
    <citation type="submission" date="2018-06" db="EMBL/GenBank/DDBJ databases">
        <title>Complete Genomes of Monosporascus.</title>
        <authorList>
            <person name="Robinson A.J."/>
            <person name="Natvig D.O."/>
        </authorList>
    </citation>
    <scope>NUCLEOTIDE SEQUENCE [LARGE SCALE GENOMIC DNA]</scope>
    <source>
        <strain evidence="2 3">CBS 110550</strain>
    </source>
</reference>
<dbReference type="STRING" id="155417.A0A4Q4TAV6"/>
<evidence type="ECO:0000313" key="2">
    <source>
        <dbReference type="EMBL" id="RYP02520.1"/>
    </source>
</evidence>
<feature type="region of interest" description="Disordered" evidence="1">
    <location>
        <begin position="332"/>
        <end position="367"/>
    </location>
</feature>
<comment type="caution">
    <text evidence="2">The sequence shown here is derived from an EMBL/GenBank/DDBJ whole genome shotgun (WGS) entry which is preliminary data.</text>
</comment>
<dbReference type="AlphaFoldDB" id="A0A4Q4TAV6"/>
<name>A0A4Q4TAV6_9PEZI</name>
<feature type="region of interest" description="Disordered" evidence="1">
    <location>
        <begin position="214"/>
        <end position="254"/>
    </location>
</feature>